<name>A0A4Y2BKG2_ARAVE</name>
<dbReference type="AlphaFoldDB" id="A0A4Y2BKG2"/>
<keyword evidence="2" id="KW-1185">Reference proteome</keyword>
<organism evidence="1 2">
    <name type="scientific">Araneus ventricosus</name>
    <name type="common">Orbweaver spider</name>
    <name type="synonym">Epeira ventricosa</name>
    <dbReference type="NCBI Taxonomy" id="182803"/>
    <lineage>
        <taxon>Eukaryota</taxon>
        <taxon>Metazoa</taxon>
        <taxon>Ecdysozoa</taxon>
        <taxon>Arthropoda</taxon>
        <taxon>Chelicerata</taxon>
        <taxon>Arachnida</taxon>
        <taxon>Araneae</taxon>
        <taxon>Araneomorphae</taxon>
        <taxon>Entelegynae</taxon>
        <taxon>Araneoidea</taxon>
        <taxon>Araneidae</taxon>
        <taxon>Araneus</taxon>
    </lineage>
</organism>
<evidence type="ECO:0000313" key="1">
    <source>
        <dbReference type="EMBL" id="GBL92710.1"/>
    </source>
</evidence>
<accession>A0A4Y2BKG2</accession>
<sequence length="167" mass="18063">MSKHRCSVSGCRELHNSLLHLPDEILTAGQALNSGEGEEAKSNQSTAEGQTEVSVLTFANKSVVLNTLSIHAKTADGCQVKLRGCIIREDVARKLGIKLKSINQGITGINGVTQSVKYSANIEVSNHDYTFSRIVQCSVLPKITDAIPVSKFKKKSELNIPSSISFH</sequence>
<dbReference type="Proteomes" id="UP000499080">
    <property type="component" value="Unassembled WGS sequence"/>
</dbReference>
<reference evidence="1 2" key="1">
    <citation type="journal article" date="2019" name="Sci. Rep.">
        <title>Orb-weaving spider Araneus ventricosus genome elucidates the spidroin gene catalogue.</title>
        <authorList>
            <person name="Kono N."/>
            <person name="Nakamura H."/>
            <person name="Ohtoshi R."/>
            <person name="Moran D.A.P."/>
            <person name="Shinohara A."/>
            <person name="Yoshida Y."/>
            <person name="Fujiwara M."/>
            <person name="Mori M."/>
            <person name="Tomita M."/>
            <person name="Arakawa K."/>
        </authorList>
    </citation>
    <scope>NUCLEOTIDE SEQUENCE [LARGE SCALE GENOMIC DNA]</scope>
</reference>
<dbReference type="OrthoDB" id="6781688at2759"/>
<comment type="caution">
    <text evidence="1">The sequence shown here is derived from an EMBL/GenBank/DDBJ whole genome shotgun (WGS) entry which is preliminary data.</text>
</comment>
<proteinExistence type="predicted"/>
<protein>
    <submittedName>
        <fullName evidence="1">Uncharacterized protein</fullName>
    </submittedName>
</protein>
<evidence type="ECO:0000313" key="2">
    <source>
        <dbReference type="Proteomes" id="UP000499080"/>
    </source>
</evidence>
<gene>
    <name evidence="1" type="ORF">AVEN_119101_1</name>
</gene>
<dbReference type="EMBL" id="BGPR01000088">
    <property type="protein sequence ID" value="GBL92710.1"/>
    <property type="molecule type" value="Genomic_DNA"/>
</dbReference>